<dbReference type="STRING" id="187420.MTH_482"/>
<dbReference type="PIR" id="C69163">
    <property type="entry name" value="C69163"/>
</dbReference>
<dbReference type="EnsemblBacteria" id="AAB84988">
    <property type="protein sequence ID" value="AAB84988"/>
    <property type="gene ID" value="MTH_482"/>
</dbReference>
<dbReference type="AlphaFoldDB" id="O26582"/>
<dbReference type="InterPro" id="IPR023299">
    <property type="entry name" value="ATPase_P-typ_cyto_dom_N"/>
</dbReference>
<sequence length="90" mass="10777">MTPPREPWWLQPIRGIRTLKERADEIPFDSSRKYMAVLTEDGTIYTKGAPERITEMCSHEAGDEKNVEIDRERLMAIEIEKYLMRRWKHE</sequence>
<dbReference type="GeneID" id="1470443"/>
<dbReference type="Pfam" id="PF13246">
    <property type="entry name" value="Cation_ATPase"/>
    <property type="match status" value="1"/>
</dbReference>
<dbReference type="InParanoid" id="O26582"/>
<accession>O26582</accession>
<dbReference type="KEGG" id="mth:MTH_482"/>
<evidence type="ECO:0000313" key="1">
    <source>
        <dbReference type="EMBL" id="AAB84988.1"/>
    </source>
</evidence>
<dbReference type="Gene3D" id="3.40.1110.10">
    <property type="entry name" value="Calcium-transporting ATPase, cytoplasmic domain N"/>
    <property type="match status" value="1"/>
</dbReference>
<dbReference type="RefSeq" id="WP_010876121.1">
    <property type="nucleotide sequence ID" value="NC_000916.1"/>
</dbReference>
<proteinExistence type="predicted"/>
<reference evidence="1 2" key="1">
    <citation type="journal article" date="1997" name="J. Bacteriol.">
        <title>Complete genome sequence of Methanobacterium thermoautotrophicum deltaH: functional analysis and comparative genomics.</title>
        <authorList>
            <person name="Smith D.R."/>
            <person name="Doucette-Stamm L.A."/>
            <person name="Deloughery C."/>
            <person name="Lee H.-M."/>
            <person name="Dubois J."/>
            <person name="Aldredge T."/>
            <person name="Bashirzadeh R."/>
            <person name="Blakely D."/>
            <person name="Cook R."/>
            <person name="Gilbert K."/>
            <person name="Harrison D."/>
            <person name="Hoang L."/>
            <person name="Keagle P."/>
            <person name="Lumm W."/>
            <person name="Pothier B."/>
            <person name="Qiu D."/>
            <person name="Spadafora R."/>
            <person name="Vicare R."/>
            <person name="Wang Y."/>
            <person name="Wierzbowski J."/>
            <person name="Gibson R."/>
            <person name="Jiwani N."/>
            <person name="Caruso A."/>
            <person name="Bush D."/>
            <person name="Safer H."/>
            <person name="Patwell D."/>
            <person name="Prabhakar S."/>
            <person name="McDougall S."/>
            <person name="Shimer G."/>
            <person name="Goyal A."/>
            <person name="Pietrovski S."/>
            <person name="Church G.M."/>
            <person name="Daniels C.J."/>
            <person name="Mao J.-i."/>
            <person name="Rice P."/>
            <person name="Nolling J."/>
            <person name="Reeve J.N."/>
        </authorList>
    </citation>
    <scope>NUCLEOTIDE SEQUENCE [LARGE SCALE GENOMIC DNA]</scope>
    <source>
        <strain evidence="2">ATCC 29096 / DSM 1053 / JCM 10044 / NBRC 100330 / Delta H</strain>
    </source>
</reference>
<dbReference type="Proteomes" id="UP000005223">
    <property type="component" value="Chromosome"/>
</dbReference>
<name>O26582_METTH</name>
<dbReference type="SUPFAM" id="SSF81660">
    <property type="entry name" value="Metal cation-transporting ATPase, ATP-binding domain N"/>
    <property type="match status" value="1"/>
</dbReference>
<dbReference type="EMBL" id="AE000666">
    <property type="protein sequence ID" value="AAB84988.1"/>
    <property type="molecule type" value="Genomic_DNA"/>
</dbReference>
<protein>
    <submittedName>
        <fullName evidence="1">H+-transporting ATPase</fullName>
    </submittedName>
</protein>
<gene>
    <name evidence="1" type="ordered locus">MTH_482</name>
</gene>
<organism evidence="1 2">
    <name type="scientific">Methanothermobacter thermautotrophicus (strain ATCC 29096 / DSM 1053 / JCM 10044 / NBRC 100330 / Delta H)</name>
    <name type="common">Methanobacterium thermoautotrophicum</name>
    <dbReference type="NCBI Taxonomy" id="187420"/>
    <lineage>
        <taxon>Archaea</taxon>
        <taxon>Methanobacteriati</taxon>
        <taxon>Methanobacteriota</taxon>
        <taxon>Methanomada group</taxon>
        <taxon>Methanobacteria</taxon>
        <taxon>Methanobacteriales</taxon>
        <taxon>Methanobacteriaceae</taxon>
        <taxon>Methanothermobacter</taxon>
    </lineage>
</organism>
<keyword evidence="2" id="KW-1185">Reference proteome</keyword>
<dbReference type="HOGENOM" id="CLU_2433925_0_0_2"/>
<dbReference type="GO" id="GO:0000166">
    <property type="term" value="F:nucleotide binding"/>
    <property type="evidence" value="ECO:0007669"/>
    <property type="project" value="InterPro"/>
</dbReference>
<evidence type="ECO:0000313" key="2">
    <source>
        <dbReference type="Proteomes" id="UP000005223"/>
    </source>
</evidence>
<dbReference type="PaxDb" id="187420-MTH_482"/>